<evidence type="ECO:0000256" key="1">
    <source>
        <dbReference type="SAM" id="MobiDB-lite"/>
    </source>
</evidence>
<proteinExistence type="predicted"/>
<comment type="caution">
    <text evidence="2">The sequence shown here is derived from an EMBL/GenBank/DDBJ whole genome shotgun (WGS) entry which is preliminary data.</text>
</comment>
<dbReference type="EMBL" id="JAVHUY010000027">
    <property type="protein sequence ID" value="MDQ7908111.1"/>
    <property type="molecule type" value="Genomic_DNA"/>
</dbReference>
<feature type="region of interest" description="Disordered" evidence="1">
    <location>
        <begin position="155"/>
        <end position="178"/>
    </location>
</feature>
<accession>A0ABU0ZM41</accession>
<evidence type="ECO:0008006" key="4">
    <source>
        <dbReference type="Google" id="ProtNLM"/>
    </source>
</evidence>
<sequence>MHIALDDLPGHSGSTVERLPDGSLAETDPSRGEGAGGGRHPSAVAVLARCSCGWTGPTEHHPDEAGRMSAVSDWIAHMRPLWAAAPPAWLLNRSDSLRESVTELTGTWPLQALGLLAHVERWQRTATEQAVARARDAGSSWADIGAVLGITRQSAHERFGPARTTGKAPRGGRRLTQP</sequence>
<organism evidence="2 3">
    <name type="scientific">Phytohabitans maris</name>
    <dbReference type="NCBI Taxonomy" id="3071409"/>
    <lineage>
        <taxon>Bacteria</taxon>
        <taxon>Bacillati</taxon>
        <taxon>Actinomycetota</taxon>
        <taxon>Actinomycetes</taxon>
        <taxon>Micromonosporales</taxon>
        <taxon>Micromonosporaceae</taxon>
    </lineage>
</organism>
<protein>
    <recommendedName>
        <fullName evidence="4">HTH araC/xylS-type domain-containing protein</fullName>
    </recommendedName>
</protein>
<dbReference type="Proteomes" id="UP001230908">
    <property type="component" value="Unassembled WGS sequence"/>
</dbReference>
<gene>
    <name evidence="2" type="ORF">RB614_26640</name>
</gene>
<reference evidence="2 3" key="1">
    <citation type="submission" date="2023-08" db="EMBL/GenBank/DDBJ databases">
        <title>Phytohabitans sansha sp. nov., isolated from marine sediment.</title>
        <authorList>
            <person name="Zhao Y."/>
            <person name="Yi K."/>
        </authorList>
    </citation>
    <scope>NUCLEOTIDE SEQUENCE [LARGE SCALE GENOMIC DNA]</scope>
    <source>
        <strain evidence="2 3">ZYX-F-186</strain>
    </source>
</reference>
<evidence type="ECO:0000313" key="2">
    <source>
        <dbReference type="EMBL" id="MDQ7908111.1"/>
    </source>
</evidence>
<keyword evidence="3" id="KW-1185">Reference proteome</keyword>
<name>A0ABU0ZM41_9ACTN</name>
<feature type="region of interest" description="Disordered" evidence="1">
    <location>
        <begin position="1"/>
        <end position="40"/>
    </location>
</feature>
<evidence type="ECO:0000313" key="3">
    <source>
        <dbReference type="Proteomes" id="UP001230908"/>
    </source>
</evidence>